<protein>
    <recommendedName>
        <fullName evidence="2">DUF6884 domain-containing protein</fullName>
    </recommendedName>
</protein>
<feature type="domain" description="DUF6884" evidence="2">
    <location>
        <begin position="167"/>
        <end position="297"/>
    </location>
</feature>
<dbReference type="InterPro" id="IPR049251">
    <property type="entry name" value="DUF6884"/>
</dbReference>
<comment type="caution">
    <text evidence="3">The sequence shown here is derived from an EMBL/GenBank/DDBJ whole genome shotgun (WGS) entry which is preliminary data.</text>
</comment>
<gene>
    <name evidence="3" type="ORF">JW592_31295</name>
</gene>
<dbReference type="Proteomes" id="UP001518976">
    <property type="component" value="Unassembled WGS sequence"/>
</dbReference>
<evidence type="ECO:0000256" key="1">
    <source>
        <dbReference type="SAM" id="MobiDB-lite"/>
    </source>
</evidence>
<dbReference type="RefSeq" id="WP_209268654.1">
    <property type="nucleotide sequence ID" value="NZ_JAFFZN010000045.1"/>
</dbReference>
<reference evidence="3 4" key="1">
    <citation type="submission" date="2021-02" db="EMBL/GenBank/DDBJ databases">
        <title>Streptomyces spirodelae sp. nov., isolated from duckweed.</title>
        <authorList>
            <person name="Saimee Y."/>
            <person name="Duangmal K."/>
        </authorList>
    </citation>
    <scope>NUCLEOTIDE SEQUENCE [LARGE SCALE GENOMIC DNA]</scope>
    <source>
        <strain evidence="3 4">DW4-2</strain>
    </source>
</reference>
<evidence type="ECO:0000259" key="2">
    <source>
        <dbReference type="Pfam" id="PF21818"/>
    </source>
</evidence>
<organism evidence="3 4">
    <name type="scientific">Streptomyces spirodelae</name>
    <dbReference type="NCBI Taxonomy" id="2812904"/>
    <lineage>
        <taxon>Bacteria</taxon>
        <taxon>Bacillati</taxon>
        <taxon>Actinomycetota</taxon>
        <taxon>Actinomycetes</taxon>
        <taxon>Kitasatosporales</taxon>
        <taxon>Streptomycetaceae</taxon>
        <taxon>Streptomyces</taxon>
    </lineage>
</organism>
<dbReference type="Pfam" id="PF21818">
    <property type="entry name" value="DUF6884"/>
    <property type="match status" value="1"/>
</dbReference>
<sequence>MHTEAQPTRGEGTGTVRCPCCGLQQPTESGAVIDHKPTRAAADDCPGSGLHPRTDPHEPSNGAVPDTCEIQLSLFDRTAAVRPEDRPAPRPRRRHRTPAEALDTDAKWAIIHARRGQFGVLDPLLPQTSKRELAAAEAEGAVHFDVTRHRPGAEDLLAPPPAVGRPVVVIPCSATKRQVPDGERAPAEDLYQGPYFTKCLTAARAIPGGRVLILSGRYGLIAPNTPIATYEKRLDPRNVDHAKHRTQVAAMGPAMRHAPEVIALAGRDYADAVAAIWPHTVRPLAGVGIGIQLQRLTRIAESADPRATALAFATAAATRP</sequence>
<dbReference type="EMBL" id="JAFFZN010000045">
    <property type="protein sequence ID" value="MBO8189900.1"/>
    <property type="molecule type" value="Genomic_DNA"/>
</dbReference>
<accession>A0ABS3X3F0</accession>
<feature type="region of interest" description="Disordered" evidence="1">
    <location>
        <begin position="31"/>
        <end position="62"/>
    </location>
</feature>
<name>A0ABS3X3F0_9ACTN</name>
<proteinExistence type="predicted"/>
<feature type="region of interest" description="Disordered" evidence="1">
    <location>
        <begin position="79"/>
        <end position="99"/>
    </location>
</feature>
<keyword evidence="4" id="KW-1185">Reference proteome</keyword>
<evidence type="ECO:0000313" key="4">
    <source>
        <dbReference type="Proteomes" id="UP001518976"/>
    </source>
</evidence>
<evidence type="ECO:0000313" key="3">
    <source>
        <dbReference type="EMBL" id="MBO8189900.1"/>
    </source>
</evidence>